<protein>
    <submittedName>
        <fullName evidence="2">TIGR01244 family phosphatase</fullName>
    </submittedName>
</protein>
<dbReference type="InterPro" id="IPR005939">
    <property type="entry name" value="BLH_phosphatase-like"/>
</dbReference>
<dbReference type="OrthoDB" id="9805710at2"/>
<dbReference type="NCBIfam" id="TIGR01244">
    <property type="entry name" value="TIGR01244 family sulfur transferase"/>
    <property type="match status" value="1"/>
</dbReference>
<evidence type="ECO:0000313" key="3">
    <source>
        <dbReference type="Proteomes" id="UP000245890"/>
    </source>
</evidence>
<accession>A0A2U0S9M0</accession>
<name>A0A2U0S9M0_9SPHN</name>
<comment type="caution">
    <text evidence="2">The sequence shown here is derived from an EMBL/GenBank/DDBJ whole genome shotgun (WGS) entry which is preliminary data.</text>
</comment>
<dbReference type="RefSeq" id="WP_116467523.1">
    <property type="nucleotide sequence ID" value="NZ_QENQ01000001.1"/>
</dbReference>
<dbReference type="AlphaFoldDB" id="A0A2U0S9M0"/>
<organism evidence="2 3">
    <name type="scientific">Sphingomonas pokkalii</name>
    <dbReference type="NCBI Taxonomy" id="2175090"/>
    <lineage>
        <taxon>Bacteria</taxon>
        <taxon>Pseudomonadati</taxon>
        <taxon>Pseudomonadota</taxon>
        <taxon>Alphaproteobacteria</taxon>
        <taxon>Sphingomonadales</taxon>
        <taxon>Sphingomonadaceae</taxon>
        <taxon>Sphingomonas</taxon>
    </lineage>
</organism>
<feature type="domain" description="Beta-lactamase hydrolase-like protein phosphatase-like" evidence="1">
    <location>
        <begin position="6"/>
        <end position="108"/>
    </location>
</feature>
<dbReference type="GO" id="GO:0016787">
    <property type="term" value="F:hydrolase activity"/>
    <property type="evidence" value="ECO:0007669"/>
    <property type="project" value="InterPro"/>
</dbReference>
<evidence type="ECO:0000313" key="2">
    <source>
        <dbReference type="EMBL" id="PVX28068.1"/>
    </source>
</evidence>
<keyword evidence="3" id="KW-1185">Reference proteome</keyword>
<dbReference type="SUPFAM" id="SSF52799">
    <property type="entry name" value="(Phosphotyrosine protein) phosphatases II"/>
    <property type="match status" value="1"/>
</dbReference>
<dbReference type="CDD" id="cd14503">
    <property type="entry name" value="PTP-bact"/>
    <property type="match status" value="1"/>
</dbReference>
<reference evidence="2 3" key="1">
    <citation type="submission" date="2018-05" db="EMBL/GenBank/DDBJ databases">
        <title>Description of Sphingomonas pokkalii sp nov, isolated from the rhizosphere of saline tolerant pokkali rice and its draft genome analysis.</title>
        <authorList>
            <person name="Menon R."/>
            <person name="Kumari S."/>
            <person name="Rameshkumar N."/>
        </authorList>
    </citation>
    <scope>NUCLEOTIDE SEQUENCE [LARGE SCALE GENOMIC DNA]</scope>
    <source>
        <strain evidence="2 3">L3B27</strain>
    </source>
</reference>
<dbReference type="Gene3D" id="3.90.190.10">
    <property type="entry name" value="Protein tyrosine phosphatase superfamily"/>
    <property type="match status" value="1"/>
</dbReference>
<dbReference type="InterPro" id="IPR029021">
    <property type="entry name" value="Prot-tyrosine_phosphatase-like"/>
</dbReference>
<dbReference type="Proteomes" id="UP000245890">
    <property type="component" value="Unassembled WGS sequence"/>
</dbReference>
<gene>
    <name evidence="2" type="ORF">DD559_00840</name>
</gene>
<sequence length="141" mass="14486">MPNKIDDRISVAPQIRPEDVPALAASGFVHIINNRPEGEEFGQPTGMEIAEAAEAAGLGYTEIPVTPGGFSMAQVEAMAEALGSVDGPVLAYCRSGTRSCNLWALAAAHKGGDPAELIAKGAGAGYDLSGIRPALEQLAGR</sequence>
<dbReference type="Pfam" id="PF04273">
    <property type="entry name" value="BLH_phosphatase"/>
    <property type="match status" value="1"/>
</dbReference>
<evidence type="ECO:0000259" key="1">
    <source>
        <dbReference type="Pfam" id="PF04273"/>
    </source>
</evidence>
<proteinExistence type="predicted"/>
<dbReference type="EMBL" id="QENQ01000001">
    <property type="protein sequence ID" value="PVX28068.1"/>
    <property type="molecule type" value="Genomic_DNA"/>
</dbReference>